<keyword evidence="1" id="KW-1133">Transmembrane helix</keyword>
<dbReference type="RefSeq" id="WP_147433106.1">
    <property type="nucleotide sequence ID" value="NZ_BONH01000032.1"/>
</dbReference>
<feature type="transmembrane region" description="Helical" evidence="1">
    <location>
        <begin position="15"/>
        <end position="39"/>
    </location>
</feature>
<protein>
    <submittedName>
        <fullName evidence="2">Uncharacterized protein</fullName>
    </submittedName>
</protein>
<keyword evidence="1" id="KW-0812">Transmembrane</keyword>
<sequence length="93" mass="9945">MNSIGSEPTSDDPLAGAACLLLMGLVLMAKALVSIPVALRQRREPDFPRTMPAPVLFSAYWKPWWFNFGSGIAFGVLGLIATVVSIVLAVEAL</sequence>
<organism evidence="2 3">
    <name type="scientific">Catellatospora citrea</name>
    <dbReference type="NCBI Taxonomy" id="53366"/>
    <lineage>
        <taxon>Bacteria</taxon>
        <taxon>Bacillati</taxon>
        <taxon>Actinomycetota</taxon>
        <taxon>Actinomycetes</taxon>
        <taxon>Micromonosporales</taxon>
        <taxon>Micromonosporaceae</taxon>
        <taxon>Catellatospora</taxon>
    </lineage>
</organism>
<evidence type="ECO:0000256" key="1">
    <source>
        <dbReference type="SAM" id="Phobius"/>
    </source>
</evidence>
<dbReference type="Proteomes" id="UP000659904">
    <property type="component" value="Unassembled WGS sequence"/>
</dbReference>
<proteinExistence type="predicted"/>
<dbReference type="AlphaFoldDB" id="A0A8J3P281"/>
<reference evidence="2 3" key="1">
    <citation type="submission" date="2021-01" db="EMBL/GenBank/DDBJ databases">
        <title>Whole genome shotgun sequence of Catellatospora citrea NBRC 14495.</title>
        <authorList>
            <person name="Komaki H."/>
            <person name="Tamura T."/>
        </authorList>
    </citation>
    <scope>NUCLEOTIDE SEQUENCE [LARGE SCALE GENOMIC DNA]</scope>
    <source>
        <strain evidence="2 3">NBRC 14495</strain>
    </source>
</reference>
<keyword evidence="3" id="KW-1185">Reference proteome</keyword>
<name>A0A8J3P281_9ACTN</name>
<evidence type="ECO:0000313" key="3">
    <source>
        <dbReference type="Proteomes" id="UP000659904"/>
    </source>
</evidence>
<feature type="transmembrane region" description="Helical" evidence="1">
    <location>
        <begin position="64"/>
        <end position="90"/>
    </location>
</feature>
<comment type="caution">
    <text evidence="2">The sequence shown here is derived from an EMBL/GenBank/DDBJ whole genome shotgun (WGS) entry which is preliminary data.</text>
</comment>
<evidence type="ECO:0000313" key="2">
    <source>
        <dbReference type="EMBL" id="GIG00828.1"/>
    </source>
</evidence>
<dbReference type="EMBL" id="BONH01000032">
    <property type="protein sequence ID" value="GIG00828.1"/>
    <property type="molecule type" value="Genomic_DNA"/>
</dbReference>
<gene>
    <name evidence="2" type="ORF">Cci01nite_59210</name>
</gene>
<accession>A0A8J3P281</accession>
<keyword evidence="1" id="KW-0472">Membrane</keyword>